<evidence type="ECO:0000313" key="14">
    <source>
        <dbReference type="Proteomes" id="UP000032061"/>
    </source>
</evidence>
<dbReference type="PROSITE" id="PS00143">
    <property type="entry name" value="INSULINASE"/>
    <property type="match status" value="1"/>
</dbReference>
<evidence type="ECO:0000256" key="5">
    <source>
        <dbReference type="ARBA" id="ARBA00022801"/>
    </source>
</evidence>
<evidence type="ECO:0000313" key="12">
    <source>
        <dbReference type="EMBL" id="KIO54553.1"/>
    </source>
</evidence>
<sequence>MKNLLTIFFLLVTAHVVTAQELKLSDPLPVNTRIKKGVLKNGMTYYIYKTDVIKNVASYYIIQNVGSILENDDQQGLAHFLEHMAFNGTKNFPGKGILNTLQKHGAVFAKDINAYTAFDETVYNMDNIPTNVPGLVDTSLLILHDWADGLSLTESEIDSERGVIKEEWRTRQNGYMRLFKKSLPTMFNKTKYADRMPIGSMTVIDNFKYKALRDFYHDWYRTDLQAIAIVGNIDVAEIEQKIEKLFGTIPAIKNPIQRVVTIIPDNEIMLYNLGTDKEVATSTISFTINQPKSLKDETVADLKESLFNGMVSRMLNSRLREISQKPESPFVSASCSYSSLARANNTFGLLISPKPNQQQEAFKTALTELNRIVKFGFTQGEIVRTKAYYTNLYQTKISKIEQTPHAEIVNMIQKNYLENEAMTDITKEFDIIKVIFNEMTPQDLNDYVKKLYTTKNRVLDVTGVENENNLSQDEALKIINQVENDASLIAYTDEFVGKTLISGIQIKSGKIVSEKNNKKLGSTRFVLSNGVVVDYKFTDIEKNNVLLEAVSFGGNSLIKDADLPSAAMVGTLVRMSGLGDYNATDMTKILAGKNANTRIEITALEENISGMTTTKDVETMLQLVHLQFVKPRFDESSFKVLQNNLQNSLTQRKNDIAYKMQDSITTSLYGFNNTKMRLFDEQYIKEVSFEKIKSIYKERFNNPADFTFSIVGDLSKEDLKPLLEKYIASLPTTKKKEKWQDNSVAWLKDSNKKEIFLAMEDPKATVRISFKKPLEYSLKNTYLLKAFQDILELRLMETLREQEGGTYGASVYSSLSKRPKEVANFYVYFDCDPDKVEKLVGIVYKEIQKIENNEIDKDDLNKVVTSYLKELKEEKEYTGYELNVLYDFNVEGYNKNDPKNNLDIINSITTQDIQKLVKVLMKDAQSFEFIFKPLK</sequence>
<name>A0A0D0EZX6_9FLAO</name>
<dbReference type="InterPro" id="IPR011765">
    <property type="entry name" value="Pept_M16_N"/>
</dbReference>
<dbReference type="PANTHER" id="PTHR43690:SF34">
    <property type="entry name" value="ZINC PROTEASE PQQL-LIKE"/>
    <property type="match status" value="1"/>
</dbReference>
<keyword evidence="15" id="KW-1185">Reference proteome</keyword>
<evidence type="ECO:0000256" key="4">
    <source>
        <dbReference type="ARBA" id="ARBA00022723"/>
    </source>
</evidence>
<reference evidence="13 15" key="2">
    <citation type="submission" date="2016-11" db="EMBL/GenBank/DDBJ databases">
        <title>Whole genomes of Flavobacteriaceae.</title>
        <authorList>
            <person name="Stine C."/>
            <person name="Li C."/>
            <person name="Tadesse D."/>
        </authorList>
    </citation>
    <scope>NUCLEOTIDE SEQUENCE [LARGE SCALE GENOMIC DNA]</scope>
    <source>
        <strain evidence="13 15">ATCC 51468</strain>
    </source>
</reference>
<keyword evidence="5" id="KW-0378">Hydrolase</keyword>
<dbReference type="EMBL" id="MUGX01000029">
    <property type="protein sequence ID" value="OXA84616.1"/>
    <property type="molecule type" value="Genomic_DNA"/>
</dbReference>
<dbReference type="RefSeq" id="WP_041515646.1">
    <property type="nucleotide sequence ID" value="NZ_JPRK01000002.1"/>
</dbReference>
<dbReference type="PANTHER" id="PTHR43690">
    <property type="entry name" value="NARDILYSIN"/>
    <property type="match status" value="1"/>
</dbReference>
<feature type="signal peptide" evidence="9">
    <location>
        <begin position="1"/>
        <end position="19"/>
    </location>
</feature>
<keyword evidence="7" id="KW-0482">Metalloprotease</keyword>
<dbReference type="GO" id="GO:0004222">
    <property type="term" value="F:metalloendopeptidase activity"/>
    <property type="evidence" value="ECO:0007669"/>
    <property type="project" value="InterPro"/>
</dbReference>
<dbReference type="Proteomes" id="UP000198302">
    <property type="component" value="Unassembled WGS sequence"/>
</dbReference>
<evidence type="ECO:0000256" key="7">
    <source>
        <dbReference type="ARBA" id="ARBA00023049"/>
    </source>
</evidence>
<evidence type="ECO:0000256" key="2">
    <source>
        <dbReference type="ARBA" id="ARBA00007261"/>
    </source>
</evidence>
<protein>
    <submittedName>
        <fullName evidence="12">Peptidase M16</fullName>
    </submittedName>
</protein>
<dbReference type="Gene3D" id="3.30.830.10">
    <property type="entry name" value="Metalloenzyme, LuxS/M16 peptidase-like"/>
    <property type="match status" value="4"/>
</dbReference>
<dbReference type="InterPro" id="IPR007863">
    <property type="entry name" value="Peptidase_M16_C"/>
</dbReference>
<reference evidence="12 14" key="1">
    <citation type="submission" date="2015-01" db="EMBL/GenBank/DDBJ databases">
        <title>Genome of Flavobacterium hibernum DSM 12611.</title>
        <authorList>
            <person name="Stropko S.J."/>
            <person name="Pipes S.E."/>
            <person name="Newman J.D."/>
        </authorList>
    </citation>
    <scope>NUCLEOTIDE SEQUENCE [LARGE SCALE GENOMIC DNA]</scope>
    <source>
        <strain evidence="12 14">DSM 12611</strain>
    </source>
</reference>
<dbReference type="SUPFAM" id="SSF63411">
    <property type="entry name" value="LuxS/MPP-like metallohydrolase"/>
    <property type="match status" value="4"/>
</dbReference>
<keyword evidence="4" id="KW-0479">Metal-binding</keyword>
<proteinExistence type="inferred from homology"/>
<dbReference type="GO" id="GO:0046872">
    <property type="term" value="F:metal ion binding"/>
    <property type="evidence" value="ECO:0007669"/>
    <property type="project" value="UniProtKB-KW"/>
</dbReference>
<comment type="cofactor">
    <cofactor evidence="1">
        <name>Zn(2+)</name>
        <dbReference type="ChEBI" id="CHEBI:29105"/>
    </cofactor>
</comment>
<evidence type="ECO:0000256" key="8">
    <source>
        <dbReference type="RuleBase" id="RU004447"/>
    </source>
</evidence>
<dbReference type="InterPro" id="IPR011249">
    <property type="entry name" value="Metalloenz_LuxS/M16"/>
</dbReference>
<organism evidence="12 14">
    <name type="scientific">Flavobacterium hibernum</name>
    <dbReference type="NCBI Taxonomy" id="37752"/>
    <lineage>
        <taxon>Bacteria</taxon>
        <taxon>Pseudomonadati</taxon>
        <taxon>Bacteroidota</taxon>
        <taxon>Flavobacteriia</taxon>
        <taxon>Flavobacteriales</taxon>
        <taxon>Flavobacteriaceae</taxon>
        <taxon>Flavobacterium</taxon>
    </lineage>
</organism>
<evidence type="ECO:0000256" key="1">
    <source>
        <dbReference type="ARBA" id="ARBA00001947"/>
    </source>
</evidence>
<feature type="domain" description="Peptidase M16 N-terminal" evidence="10">
    <location>
        <begin position="57"/>
        <end position="190"/>
    </location>
</feature>
<feature type="domain" description="Peptidase M16 C-terminal" evidence="11">
    <location>
        <begin position="687"/>
        <end position="865"/>
    </location>
</feature>
<accession>A0A0D0EZX6</accession>
<comment type="caution">
    <text evidence="12">The sequence shown here is derived from an EMBL/GenBank/DDBJ whole genome shotgun (WGS) entry which is preliminary data.</text>
</comment>
<evidence type="ECO:0000256" key="6">
    <source>
        <dbReference type="ARBA" id="ARBA00022833"/>
    </source>
</evidence>
<evidence type="ECO:0000259" key="11">
    <source>
        <dbReference type="Pfam" id="PF05193"/>
    </source>
</evidence>
<evidence type="ECO:0000313" key="13">
    <source>
        <dbReference type="EMBL" id="OXA84616.1"/>
    </source>
</evidence>
<evidence type="ECO:0000259" key="10">
    <source>
        <dbReference type="Pfam" id="PF00675"/>
    </source>
</evidence>
<evidence type="ECO:0000256" key="3">
    <source>
        <dbReference type="ARBA" id="ARBA00022670"/>
    </source>
</evidence>
<evidence type="ECO:0000256" key="9">
    <source>
        <dbReference type="SAM" id="SignalP"/>
    </source>
</evidence>
<dbReference type="GO" id="GO:0006508">
    <property type="term" value="P:proteolysis"/>
    <property type="evidence" value="ECO:0007669"/>
    <property type="project" value="UniProtKB-KW"/>
</dbReference>
<dbReference type="Proteomes" id="UP000032061">
    <property type="component" value="Unassembled WGS sequence"/>
</dbReference>
<dbReference type="InterPro" id="IPR001431">
    <property type="entry name" value="Pept_M16_Zn_BS"/>
</dbReference>
<comment type="similarity">
    <text evidence="2 8">Belongs to the peptidase M16 family.</text>
</comment>
<dbReference type="AlphaFoldDB" id="A0A0D0EZX6"/>
<gene>
    <name evidence="13" type="ORF">B0A73_18510</name>
    <name evidence="12" type="ORF">IW18_00610</name>
</gene>
<dbReference type="Pfam" id="PF05193">
    <property type="entry name" value="Peptidase_M16_C"/>
    <property type="match status" value="2"/>
</dbReference>
<dbReference type="OrthoDB" id="9811314at2"/>
<dbReference type="EMBL" id="JPRK01000002">
    <property type="protein sequence ID" value="KIO54553.1"/>
    <property type="molecule type" value="Genomic_DNA"/>
</dbReference>
<dbReference type="STRING" id="37752.IW18_00610"/>
<dbReference type="Pfam" id="PF00675">
    <property type="entry name" value="Peptidase_M16"/>
    <property type="match status" value="1"/>
</dbReference>
<keyword evidence="9" id="KW-0732">Signal</keyword>
<keyword evidence="6" id="KW-0862">Zinc</keyword>
<keyword evidence="3" id="KW-0645">Protease</keyword>
<evidence type="ECO:0000313" key="15">
    <source>
        <dbReference type="Proteomes" id="UP000198302"/>
    </source>
</evidence>
<feature type="domain" description="Peptidase M16 C-terminal" evidence="11">
    <location>
        <begin position="207"/>
        <end position="387"/>
    </location>
</feature>
<feature type="chain" id="PRO_5002226586" evidence="9">
    <location>
        <begin position="20"/>
        <end position="935"/>
    </location>
</feature>
<dbReference type="InterPro" id="IPR050626">
    <property type="entry name" value="Peptidase_M16"/>
</dbReference>